<reference evidence="8" key="1">
    <citation type="submission" date="2020-05" db="EMBL/GenBank/DDBJ databases">
        <title>Phylogenomic resolution of chytrid fungi.</title>
        <authorList>
            <person name="Stajich J.E."/>
            <person name="Amses K."/>
            <person name="Simmons R."/>
            <person name="Seto K."/>
            <person name="Myers J."/>
            <person name="Bonds A."/>
            <person name="Quandt C.A."/>
            <person name="Barry K."/>
            <person name="Liu P."/>
            <person name="Grigoriev I."/>
            <person name="Longcore J.E."/>
            <person name="James T.Y."/>
        </authorList>
    </citation>
    <scope>NUCLEOTIDE SEQUENCE</scope>
    <source>
        <strain evidence="8">PLAUS21</strain>
    </source>
</reference>
<comment type="caution">
    <text evidence="8">The sequence shown here is derived from an EMBL/GenBank/DDBJ whole genome shotgun (WGS) entry which is preliminary data.</text>
</comment>
<comment type="catalytic activity">
    <reaction evidence="6">
        <text>L-serine = pyruvate + NH4(+)</text>
        <dbReference type="Rhea" id="RHEA:19169"/>
        <dbReference type="ChEBI" id="CHEBI:15361"/>
        <dbReference type="ChEBI" id="CHEBI:28938"/>
        <dbReference type="ChEBI" id="CHEBI:33384"/>
        <dbReference type="EC" id="4.3.1.17"/>
    </reaction>
</comment>
<evidence type="ECO:0000313" key="8">
    <source>
        <dbReference type="EMBL" id="KAJ3251034.1"/>
    </source>
</evidence>
<dbReference type="GO" id="GO:0009097">
    <property type="term" value="P:isoleucine biosynthetic process"/>
    <property type="evidence" value="ECO:0007669"/>
    <property type="project" value="TreeGrafter"/>
</dbReference>
<evidence type="ECO:0000256" key="6">
    <source>
        <dbReference type="ARBA" id="ARBA00049406"/>
    </source>
</evidence>
<proteinExistence type="inferred from homology"/>
<evidence type="ECO:0000256" key="5">
    <source>
        <dbReference type="ARBA" id="ARBA00023239"/>
    </source>
</evidence>
<dbReference type="GO" id="GO:0003941">
    <property type="term" value="F:L-serine ammonia-lyase activity"/>
    <property type="evidence" value="ECO:0007669"/>
    <property type="project" value="UniProtKB-EC"/>
</dbReference>
<protein>
    <recommendedName>
        <fullName evidence="3">L-serine ammonia-lyase</fullName>
        <ecNumber evidence="3">4.3.1.17</ecNumber>
    </recommendedName>
</protein>
<dbReference type="PANTHER" id="PTHR48078">
    <property type="entry name" value="THREONINE DEHYDRATASE, MITOCHONDRIAL-RELATED"/>
    <property type="match status" value="1"/>
</dbReference>
<keyword evidence="9" id="KW-1185">Reference proteome</keyword>
<keyword evidence="4" id="KW-0663">Pyridoxal phosphate</keyword>
<evidence type="ECO:0000256" key="1">
    <source>
        <dbReference type="ARBA" id="ARBA00001933"/>
    </source>
</evidence>
<dbReference type="PANTHER" id="PTHR48078:SF2">
    <property type="entry name" value="CATABOLIC L-SERINE_THREONINE DEHYDRATASE"/>
    <property type="match status" value="1"/>
</dbReference>
<comment type="similarity">
    <text evidence="2">Belongs to the serine/threonine dehydratase family.</text>
</comment>
<feature type="domain" description="Tryptophan synthase beta chain-like PALP" evidence="7">
    <location>
        <begin position="2"/>
        <end position="252"/>
    </location>
</feature>
<sequence length="267" mass="29193">MRGISNCISTHLKQNPKLTTIISSSGGNAGLSATIVAVKLGLKVIVYCPTTTSNETVARLEREGAQVVSVGKVWDKTHLEAIKKVEELGECGFYVHPFEHPDTWIGHSTIVGEIFKEIVPDVLICSVGGGGLLCGILTGLIEQKANTIVYCVETEGAHSLNAELNGKELHAITSIAKSLGALKVSRRVFELMDIYGRDKVKSVVVSDKQALEAVELFHKEFSYYVEPACGASLHYLYKNEFENQKVAIEVCGGFQVDAELIQKWKRQ</sequence>
<evidence type="ECO:0000256" key="4">
    <source>
        <dbReference type="ARBA" id="ARBA00022898"/>
    </source>
</evidence>
<dbReference type="GO" id="GO:0004794">
    <property type="term" value="F:threonine deaminase activity"/>
    <property type="evidence" value="ECO:0007669"/>
    <property type="project" value="TreeGrafter"/>
</dbReference>
<evidence type="ECO:0000256" key="2">
    <source>
        <dbReference type="ARBA" id="ARBA00010869"/>
    </source>
</evidence>
<dbReference type="Pfam" id="PF00291">
    <property type="entry name" value="PALP"/>
    <property type="match status" value="1"/>
</dbReference>
<dbReference type="AlphaFoldDB" id="A0AAD5Y077"/>
<dbReference type="SUPFAM" id="SSF53686">
    <property type="entry name" value="Tryptophan synthase beta subunit-like PLP-dependent enzymes"/>
    <property type="match status" value="1"/>
</dbReference>
<evidence type="ECO:0000313" key="9">
    <source>
        <dbReference type="Proteomes" id="UP001210925"/>
    </source>
</evidence>
<dbReference type="GO" id="GO:0006565">
    <property type="term" value="P:L-serine catabolic process"/>
    <property type="evidence" value="ECO:0007669"/>
    <property type="project" value="TreeGrafter"/>
</dbReference>
<keyword evidence="5" id="KW-0456">Lyase</keyword>
<gene>
    <name evidence="8" type="ORF">HK103_002920</name>
</gene>
<accession>A0AAD5Y077</accession>
<comment type="cofactor">
    <cofactor evidence="1">
        <name>pyridoxal 5'-phosphate</name>
        <dbReference type="ChEBI" id="CHEBI:597326"/>
    </cofactor>
</comment>
<dbReference type="Gene3D" id="3.40.50.1100">
    <property type="match status" value="2"/>
</dbReference>
<dbReference type="EMBL" id="JADGKB010000206">
    <property type="protein sequence ID" value="KAJ3251034.1"/>
    <property type="molecule type" value="Genomic_DNA"/>
</dbReference>
<dbReference type="InterPro" id="IPR001926">
    <property type="entry name" value="TrpB-like_PALP"/>
</dbReference>
<name>A0AAD5Y077_9FUNG</name>
<dbReference type="InterPro" id="IPR036052">
    <property type="entry name" value="TrpB-like_PALP_sf"/>
</dbReference>
<organism evidence="8 9">
    <name type="scientific">Boothiomyces macroporosus</name>
    <dbReference type="NCBI Taxonomy" id="261099"/>
    <lineage>
        <taxon>Eukaryota</taxon>
        <taxon>Fungi</taxon>
        <taxon>Fungi incertae sedis</taxon>
        <taxon>Chytridiomycota</taxon>
        <taxon>Chytridiomycota incertae sedis</taxon>
        <taxon>Chytridiomycetes</taxon>
        <taxon>Rhizophydiales</taxon>
        <taxon>Terramycetaceae</taxon>
        <taxon>Boothiomyces</taxon>
    </lineage>
</organism>
<dbReference type="GO" id="GO:0006567">
    <property type="term" value="P:L-threonine catabolic process"/>
    <property type="evidence" value="ECO:0007669"/>
    <property type="project" value="TreeGrafter"/>
</dbReference>
<dbReference type="InterPro" id="IPR050147">
    <property type="entry name" value="Ser/Thr_Dehydratase"/>
</dbReference>
<dbReference type="EC" id="4.3.1.17" evidence="3"/>
<evidence type="ECO:0000256" key="3">
    <source>
        <dbReference type="ARBA" id="ARBA00012093"/>
    </source>
</evidence>
<dbReference type="Proteomes" id="UP001210925">
    <property type="component" value="Unassembled WGS sequence"/>
</dbReference>
<evidence type="ECO:0000259" key="7">
    <source>
        <dbReference type="Pfam" id="PF00291"/>
    </source>
</evidence>